<dbReference type="Proteomes" id="UP001500067">
    <property type="component" value="Unassembled WGS sequence"/>
</dbReference>
<gene>
    <name evidence="2" type="ORF">GCM10023093_27440</name>
</gene>
<dbReference type="EMBL" id="BAABFA010000019">
    <property type="protein sequence ID" value="GAA4468907.1"/>
    <property type="molecule type" value="Genomic_DNA"/>
</dbReference>
<name>A0ABP8NNV1_9BACT</name>
<reference evidence="3" key="1">
    <citation type="journal article" date="2019" name="Int. J. Syst. Evol. Microbiol.">
        <title>The Global Catalogue of Microorganisms (GCM) 10K type strain sequencing project: providing services to taxonomists for standard genome sequencing and annotation.</title>
        <authorList>
            <consortium name="The Broad Institute Genomics Platform"/>
            <consortium name="The Broad Institute Genome Sequencing Center for Infectious Disease"/>
            <person name="Wu L."/>
            <person name="Ma J."/>
        </authorList>
    </citation>
    <scope>NUCLEOTIDE SEQUENCE [LARGE SCALE GENOMIC DNA]</scope>
    <source>
        <strain evidence="3">JCM 32105</strain>
    </source>
</reference>
<dbReference type="InterPro" id="IPR028347">
    <property type="entry name" value="START_dom_prot"/>
</dbReference>
<feature type="domain" description="START" evidence="1">
    <location>
        <begin position="1"/>
        <end position="184"/>
    </location>
</feature>
<evidence type="ECO:0000313" key="3">
    <source>
        <dbReference type="Proteomes" id="UP001500067"/>
    </source>
</evidence>
<sequence length="184" mass="20903">MANEWQLKKSGSGINIYTKSQQASEVKVLKAEFEADGTVKQLANLLADVDKQKNWVYSTNSTRLIKRLNDNELIYYTEKAMPWPLSHRDVVMQMKWMVDTIVGTLTMNAHSIENSIPPPKGMVRVPVSKVVWKVSTIKPGTIRVEYFAEADPGGVIPAWVTNIFLTKGPYETFLNLRKQLVNYN</sequence>
<dbReference type="PANTHER" id="PTHR19308:SF14">
    <property type="entry name" value="START DOMAIN-CONTAINING PROTEIN"/>
    <property type="match status" value="1"/>
</dbReference>
<protein>
    <submittedName>
        <fullName evidence="2">START domain-containing protein</fullName>
    </submittedName>
</protein>
<dbReference type="InterPro" id="IPR051213">
    <property type="entry name" value="START_lipid_transfer"/>
</dbReference>
<comment type="caution">
    <text evidence="2">The sequence shown here is derived from an EMBL/GenBank/DDBJ whole genome shotgun (WGS) entry which is preliminary data.</text>
</comment>
<dbReference type="SUPFAM" id="SSF55961">
    <property type="entry name" value="Bet v1-like"/>
    <property type="match status" value="1"/>
</dbReference>
<evidence type="ECO:0000259" key="1">
    <source>
        <dbReference type="PROSITE" id="PS50848"/>
    </source>
</evidence>
<dbReference type="InterPro" id="IPR002913">
    <property type="entry name" value="START_lipid-bd_dom"/>
</dbReference>
<dbReference type="PIRSF" id="PIRSF039033">
    <property type="entry name" value="START_dom"/>
    <property type="match status" value="1"/>
</dbReference>
<organism evidence="2 3">
    <name type="scientific">Nemorincola caseinilytica</name>
    <dbReference type="NCBI Taxonomy" id="2054315"/>
    <lineage>
        <taxon>Bacteria</taxon>
        <taxon>Pseudomonadati</taxon>
        <taxon>Bacteroidota</taxon>
        <taxon>Chitinophagia</taxon>
        <taxon>Chitinophagales</taxon>
        <taxon>Chitinophagaceae</taxon>
        <taxon>Nemorincola</taxon>
    </lineage>
</organism>
<proteinExistence type="predicted"/>
<keyword evidence="3" id="KW-1185">Reference proteome</keyword>
<dbReference type="Pfam" id="PF01852">
    <property type="entry name" value="START"/>
    <property type="match status" value="1"/>
</dbReference>
<evidence type="ECO:0000313" key="2">
    <source>
        <dbReference type="EMBL" id="GAA4468907.1"/>
    </source>
</evidence>
<accession>A0ABP8NNV1</accession>
<dbReference type="PANTHER" id="PTHR19308">
    <property type="entry name" value="PHOSPHATIDYLCHOLINE TRANSFER PROTEIN"/>
    <property type="match status" value="1"/>
</dbReference>
<dbReference type="InterPro" id="IPR023393">
    <property type="entry name" value="START-like_dom_sf"/>
</dbReference>
<dbReference type="PROSITE" id="PS50848">
    <property type="entry name" value="START"/>
    <property type="match status" value="1"/>
</dbReference>
<dbReference type="Gene3D" id="3.30.530.20">
    <property type="match status" value="1"/>
</dbReference>